<reference evidence="1" key="1">
    <citation type="submission" date="2022-04" db="EMBL/GenBank/DDBJ databases">
        <title>Halocatena sp. nov., isolated from a salt lake.</title>
        <authorList>
            <person name="Cui H.-L."/>
        </authorList>
    </citation>
    <scope>NUCLEOTIDE SEQUENCE</scope>
    <source>
        <strain evidence="1">AD-1</strain>
        <plasmid evidence="1">unnamed3</plasmid>
    </source>
</reference>
<evidence type="ECO:0000313" key="2">
    <source>
        <dbReference type="Proteomes" id="UP000831768"/>
    </source>
</evidence>
<dbReference type="AlphaFoldDB" id="A0A8U0A8S5"/>
<dbReference type="GeneID" id="71929996"/>
<name>A0A8U0A8S5_9EURY</name>
<dbReference type="EMBL" id="CP096022">
    <property type="protein sequence ID" value="UPM45236.1"/>
    <property type="molecule type" value="Genomic_DNA"/>
</dbReference>
<dbReference type="KEGG" id="haad:MW046_18075"/>
<dbReference type="Proteomes" id="UP000831768">
    <property type="component" value="Plasmid unnamed3"/>
</dbReference>
<accession>A0A8U0A8S5</accession>
<organism evidence="1 2">
    <name type="scientific">Halocatena salina</name>
    <dbReference type="NCBI Taxonomy" id="2934340"/>
    <lineage>
        <taxon>Archaea</taxon>
        <taxon>Methanobacteriati</taxon>
        <taxon>Methanobacteriota</taxon>
        <taxon>Stenosarchaea group</taxon>
        <taxon>Halobacteria</taxon>
        <taxon>Halobacteriales</taxon>
        <taxon>Natronomonadaceae</taxon>
        <taxon>Halocatena</taxon>
    </lineage>
</organism>
<protein>
    <submittedName>
        <fullName evidence="1">Uncharacterized protein</fullName>
    </submittedName>
</protein>
<proteinExistence type="predicted"/>
<evidence type="ECO:0000313" key="1">
    <source>
        <dbReference type="EMBL" id="UPM45236.1"/>
    </source>
</evidence>
<gene>
    <name evidence="1" type="ORF">MW046_18075</name>
</gene>
<geneLocation type="plasmid" evidence="1 2">
    <name>unnamed3</name>
</geneLocation>
<dbReference type="RefSeq" id="WP_247995890.1">
    <property type="nucleotide sequence ID" value="NZ_CP096022.1"/>
</dbReference>
<keyword evidence="1" id="KW-0614">Plasmid</keyword>
<sequence length="101" mass="11600">MAKRAVSSGQKEDGDYADWVIVVIHSLRLSADLHDIGEIQAIDATGVDRLQTILTDKGHDWDALREELQFRELVLEAAVRNLRSERESHLNTRRRRSITHQ</sequence>
<keyword evidence="2" id="KW-1185">Reference proteome</keyword>